<dbReference type="PANTHER" id="PTHR37722">
    <property type="entry name" value="OS01G0167700 PROTEIN"/>
    <property type="match status" value="1"/>
</dbReference>
<name>A0AAD4SX78_9MAGN</name>
<keyword evidence="3" id="KW-1185">Reference proteome</keyword>
<feature type="region of interest" description="Disordered" evidence="1">
    <location>
        <begin position="31"/>
        <end position="76"/>
    </location>
</feature>
<feature type="non-terminal residue" evidence="2">
    <location>
        <position position="516"/>
    </location>
</feature>
<feature type="region of interest" description="Disordered" evidence="1">
    <location>
        <begin position="141"/>
        <end position="184"/>
    </location>
</feature>
<evidence type="ECO:0000313" key="3">
    <source>
        <dbReference type="Proteomes" id="UP001202328"/>
    </source>
</evidence>
<dbReference type="PANTHER" id="PTHR37722:SF2">
    <property type="entry name" value="OS01G0167700 PROTEIN"/>
    <property type="match status" value="1"/>
</dbReference>
<feature type="compositionally biased region" description="Basic and acidic residues" evidence="1">
    <location>
        <begin position="172"/>
        <end position="184"/>
    </location>
</feature>
<comment type="caution">
    <text evidence="2">The sequence shown here is derived from an EMBL/GenBank/DDBJ whole genome shotgun (WGS) entry which is preliminary data.</text>
</comment>
<proteinExistence type="predicted"/>
<feature type="region of interest" description="Disordered" evidence="1">
    <location>
        <begin position="230"/>
        <end position="253"/>
    </location>
</feature>
<feature type="compositionally biased region" description="Polar residues" evidence="1">
    <location>
        <begin position="157"/>
        <end position="171"/>
    </location>
</feature>
<dbReference type="EMBL" id="JAJJMB010008202">
    <property type="protein sequence ID" value="KAI3925135.1"/>
    <property type="molecule type" value="Genomic_DNA"/>
</dbReference>
<accession>A0AAD4SX78</accession>
<evidence type="ECO:0000256" key="1">
    <source>
        <dbReference type="SAM" id="MobiDB-lite"/>
    </source>
</evidence>
<gene>
    <name evidence="2" type="ORF">MKW98_009785</name>
</gene>
<feature type="compositionally biased region" description="Basic residues" evidence="1">
    <location>
        <begin position="32"/>
        <end position="48"/>
    </location>
</feature>
<dbReference type="Proteomes" id="UP001202328">
    <property type="component" value="Unassembled WGS sequence"/>
</dbReference>
<dbReference type="AlphaFoldDB" id="A0AAD4SX78"/>
<sequence length="516" mass="59640">IRTQDQISCSHFPISFPIRFDSETMLQWMGGSRRKVTNSRKSTHKRQKQYFEQKKRQQHTNVFDDDVQGTHGSAEYHRTPKSLDILSLLNLAIKAKRDNSGCTYAGGPALRVSRVKYHLPEDIHKATGIPVLRFSPVNYQLQKDTRTKSPAKEEKSASPQNDPHNITSFHKYSSEKNGDKSDCRKKATETEFSLLDFLGEDGSNGKEEGSLVHECHVAFSVEGLGKTRMETPVHSPQQQCRFPSPPKGAKRHLPSNKYKMNEIKQNAVLYDIDVPTSHSTFDLPFNSRDIRDDHGNTRSDNLFGNGCKPMDNLDFKLDSFFTEGCFNNNLEDKSESPWNARSGIQDDDSTDEKMLDASMTSHLFETDYSSDDLSRENTYNMHAFAFEDPYLQKRENMNGMHAFAFEDPYLQKRENSYNMHAFAFEDPYLQERENSPNMHAFAFEDPYLWKRENTYSTHEFAFEDPYLQKRCMSSVETPRDISSGFEPTSPCFEHLHSRKDKDFVTFDETRPEMEFQ</sequence>
<reference evidence="2" key="1">
    <citation type="submission" date="2022-04" db="EMBL/GenBank/DDBJ databases">
        <title>A functionally conserved STORR gene fusion in Papaver species that diverged 16.8 million years ago.</title>
        <authorList>
            <person name="Catania T."/>
        </authorList>
    </citation>
    <scope>NUCLEOTIDE SEQUENCE</scope>
    <source>
        <strain evidence="2">S-188037</strain>
    </source>
</reference>
<feature type="compositionally biased region" description="Basic and acidic residues" evidence="1">
    <location>
        <begin position="143"/>
        <end position="156"/>
    </location>
</feature>
<evidence type="ECO:0000313" key="2">
    <source>
        <dbReference type="EMBL" id="KAI3925135.1"/>
    </source>
</evidence>
<organism evidence="2 3">
    <name type="scientific">Papaver atlanticum</name>
    <dbReference type="NCBI Taxonomy" id="357466"/>
    <lineage>
        <taxon>Eukaryota</taxon>
        <taxon>Viridiplantae</taxon>
        <taxon>Streptophyta</taxon>
        <taxon>Embryophyta</taxon>
        <taxon>Tracheophyta</taxon>
        <taxon>Spermatophyta</taxon>
        <taxon>Magnoliopsida</taxon>
        <taxon>Ranunculales</taxon>
        <taxon>Papaveraceae</taxon>
        <taxon>Papaveroideae</taxon>
        <taxon>Papaver</taxon>
    </lineage>
</organism>
<protein>
    <submittedName>
        <fullName evidence="2">Uncharacterized protein</fullName>
    </submittedName>
</protein>